<dbReference type="InterPro" id="IPR012340">
    <property type="entry name" value="NA-bd_OB-fold"/>
</dbReference>
<dbReference type="EMBL" id="PCXV01000035">
    <property type="protein sequence ID" value="PIR44010.1"/>
    <property type="molecule type" value="Genomic_DNA"/>
</dbReference>
<dbReference type="SUPFAM" id="SSF50249">
    <property type="entry name" value="Nucleic acid-binding proteins"/>
    <property type="match status" value="1"/>
</dbReference>
<evidence type="ECO:0000256" key="1">
    <source>
        <dbReference type="ARBA" id="ARBA00023125"/>
    </source>
</evidence>
<gene>
    <name evidence="5" type="ORF">COV23_02220</name>
</gene>
<dbReference type="Proteomes" id="UP000231602">
    <property type="component" value="Unassembled WGS sequence"/>
</dbReference>
<comment type="caution">
    <text evidence="5">The sequence shown here is derived from an EMBL/GenBank/DDBJ whole genome shotgun (WGS) entry which is preliminary data.</text>
</comment>
<dbReference type="Pfam" id="PF00436">
    <property type="entry name" value="SSB"/>
    <property type="match status" value="1"/>
</dbReference>
<dbReference type="PANTHER" id="PTHR10302">
    <property type="entry name" value="SINGLE-STRANDED DNA-BINDING PROTEIN"/>
    <property type="match status" value="1"/>
</dbReference>
<dbReference type="InterPro" id="IPR011344">
    <property type="entry name" value="ssDNA-bd"/>
</dbReference>
<protein>
    <recommendedName>
        <fullName evidence="2 3">Single-stranded DNA-binding protein</fullName>
        <shortName evidence="2">SSB</shortName>
    </recommendedName>
</protein>
<reference evidence="5 6" key="1">
    <citation type="submission" date="2017-09" db="EMBL/GenBank/DDBJ databases">
        <title>Depth-based differentiation of microbial function through sediment-hosted aquifers and enrichment of novel symbionts in the deep terrestrial subsurface.</title>
        <authorList>
            <person name="Probst A.J."/>
            <person name="Ladd B."/>
            <person name="Jarett J.K."/>
            <person name="Geller-Mcgrath D.E."/>
            <person name="Sieber C.M."/>
            <person name="Emerson J.B."/>
            <person name="Anantharaman K."/>
            <person name="Thomas B.C."/>
            <person name="Malmstrom R."/>
            <person name="Stieglmeier M."/>
            <person name="Klingl A."/>
            <person name="Woyke T."/>
            <person name="Ryan C.M."/>
            <person name="Banfield J.F."/>
        </authorList>
    </citation>
    <scope>NUCLEOTIDE SEQUENCE [LARGE SCALE GENOMIC DNA]</scope>
    <source>
        <strain evidence="5">CG10_big_fil_rev_8_21_14_0_10_31_9</strain>
    </source>
</reference>
<comment type="subunit">
    <text evidence="2">Homotetramer.</text>
</comment>
<dbReference type="CDD" id="cd04496">
    <property type="entry name" value="SSB_OBF"/>
    <property type="match status" value="1"/>
</dbReference>
<dbReference type="GO" id="GO:0006260">
    <property type="term" value="P:DNA replication"/>
    <property type="evidence" value="ECO:0007669"/>
    <property type="project" value="InterPro"/>
</dbReference>
<evidence type="ECO:0000256" key="2">
    <source>
        <dbReference type="HAMAP-Rule" id="MF_00984"/>
    </source>
</evidence>
<evidence type="ECO:0000256" key="4">
    <source>
        <dbReference type="SAM" id="MobiDB-lite"/>
    </source>
</evidence>
<comment type="caution">
    <text evidence="2">Lacks conserved residue(s) required for the propagation of feature annotation.</text>
</comment>
<dbReference type="NCBIfam" id="TIGR00621">
    <property type="entry name" value="ssb"/>
    <property type="match status" value="1"/>
</dbReference>
<dbReference type="PANTHER" id="PTHR10302:SF27">
    <property type="entry name" value="SINGLE-STRANDED DNA-BINDING PROTEIN"/>
    <property type="match status" value="1"/>
</dbReference>
<organism evidence="5 6">
    <name type="scientific">Candidatus Wolfebacteria bacterium CG10_big_fil_rev_8_21_14_0_10_31_9</name>
    <dbReference type="NCBI Taxonomy" id="1975070"/>
    <lineage>
        <taxon>Bacteria</taxon>
        <taxon>Candidatus Wolfeibacteriota</taxon>
    </lineage>
</organism>
<name>A0A2H0RC21_9BACT</name>
<feature type="region of interest" description="Disordered" evidence="4">
    <location>
        <begin position="104"/>
        <end position="125"/>
    </location>
</feature>
<dbReference type="PROSITE" id="PS50935">
    <property type="entry name" value="SSB"/>
    <property type="match status" value="1"/>
</dbReference>
<dbReference type="GO" id="GO:0009295">
    <property type="term" value="C:nucleoid"/>
    <property type="evidence" value="ECO:0007669"/>
    <property type="project" value="TreeGrafter"/>
</dbReference>
<accession>A0A2H0RC21</accession>
<evidence type="ECO:0000256" key="3">
    <source>
        <dbReference type="PIRNR" id="PIRNR002070"/>
    </source>
</evidence>
<dbReference type="GO" id="GO:0003697">
    <property type="term" value="F:single-stranded DNA binding"/>
    <property type="evidence" value="ECO:0007669"/>
    <property type="project" value="UniProtKB-UniRule"/>
</dbReference>
<feature type="compositionally biased region" description="Polar residues" evidence="4">
    <location>
        <begin position="107"/>
        <end position="121"/>
    </location>
</feature>
<keyword evidence="1 2" id="KW-0238">DNA-binding</keyword>
<dbReference type="InterPro" id="IPR000424">
    <property type="entry name" value="Primosome_PriB/ssb"/>
</dbReference>
<evidence type="ECO:0000313" key="6">
    <source>
        <dbReference type="Proteomes" id="UP000231602"/>
    </source>
</evidence>
<evidence type="ECO:0000313" key="5">
    <source>
        <dbReference type="EMBL" id="PIR44010.1"/>
    </source>
</evidence>
<sequence length="151" mass="17017">MNLNKVIIIGRLTADPQLRTIPSGQQVASFSIATNRIWTDKMGKKQDETEFHNVVVWGRQAEIASQFLFKGSMAMIEGRLRTRTWQNKEGHNIKTTEIISERLQLGPRSQNSGGFSKQAPSLSHGIDQDIKEELPEINIDEEGIKADDLPF</sequence>
<dbReference type="Gene3D" id="2.40.50.140">
    <property type="entry name" value="Nucleic acid-binding proteins"/>
    <property type="match status" value="1"/>
</dbReference>
<dbReference type="AlphaFoldDB" id="A0A2H0RC21"/>
<dbReference type="HAMAP" id="MF_00984">
    <property type="entry name" value="SSB"/>
    <property type="match status" value="1"/>
</dbReference>
<proteinExistence type="inferred from homology"/>
<dbReference type="PIRSF" id="PIRSF002070">
    <property type="entry name" value="SSB"/>
    <property type="match status" value="1"/>
</dbReference>